<evidence type="ECO:0000256" key="2">
    <source>
        <dbReference type="ARBA" id="ARBA00012782"/>
    </source>
</evidence>
<dbReference type="InterPro" id="IPR032466">
    <property type="entry name" value="Metal_Hydrolase"/>
</dbReference>
<comment type="caution">
    <text evidence="7">The sequence shown here is derived from an EMBL/GenBank/DDBJ whole genome shotgun (WGS) entry which is preliminary data.</text>
</comment>
<dbReference type="RefSeq" id="WP_270897786.1">
    <property type="nucleotide sequence ID" value="NZ_JBHSPF010000024.1"/>
</dbReference>
<gene>
    <name evidence="7" type="ORF">ACFPTR_06655</name>
</gene>
<proteinExistence type="inferred from homology"/>
<dbReference type="InterPro" id="IPR006680">
    <property type="entry name" value="Amidohydro-rel"/>
</dbReference>
<dbReference type="EMBL" id="JBHSPF010000024">
    <property type="protein sequence ID" value="MFC5628577.1"/>
    <property type="molecule type" value="Genomic_DNA"/>
</dbReference>
<dbReference type="PANTHER" id="PTHR11113">
    <property type="entry name" value="N-ACETYLGLUCOSAMINE-6-PHOSPHATE DEACETYLASE"/>
    <property type="match status" value="1"/>
</dbReference>
<dbReference type="Gene3D" id="2.30.40.10">
    <property type="entry name" value="Urease, subunit C, domain 1"/>
    <property type="match status" value="1"/>
</dbReference>
<keyword evidence="8" id="KW-1185">Reference proteome</keyword>
<protein>
    <recommendedName>
        <fullName evidence="2">adenine deaminase</fullName>
        <ecNumber evidence="2">3.5.4.2</ecNumber>
    </recommendedName>
</protein>
<keyword evidence="3" id="KW-0378">Hydrolase</keyword>
<evidence type="ECO:0000313" key="8">
    <source>
        <dbReference type="Proteomes" id="UP001596143"/>
    </source>
</evidence>
<evidence type="ECO:0000256" key="1">
    <source>
        <dbReference type="ARBA" id="ARBA00006773"/>
    </source>
</evidence>
<dbReference type="Pfam" id="PF13382">
    <property type="entry name" value="Adenine_deam_C"/>
    <property type="match status" value="1"/>
</dbReference>
<comment type="similarity">
    <text evidence="1">Belongs to the metallo-dependent hydrolases superfamily. Adenine deaminase family.</text>
</comment>
<evidence type="ECO:0000313" key="7">
    <source>
        <dbReference type="EMBL" id="MFC5628577.1"/>
    </source>
</evidence>
<dbReference type="InterPro" id="IPR026912">
    <property type="entry name" value="Adenine_deam_C"/>
</dbReference>
<evidence type="ECO:0000256" key="3">
    <source>
        <dbReference type="ARBA" id="ARBA00022801"/>
    </source>
</evidence>
<comment type="catalytic activity">
    <reaction evidence="4">
        <text>adenine + H2O + H(+) = hypoxanthine + NH4(+)</text>
        <dbReference type="Rhea" id="RHEA:23688"/>
        <dbReference type="ChEBI" id="CHEBI:15377"/>
        <dbReference type="ChEBI" id="CHEBI:15378"/>
        <dbReference type="ChEBI" id="CHEBI:16708"/>
        <dbReference type="ChEBI" id="CHEBI:17368"/>
        <dbReference type="ChEBI" id="CHEBI:28938"/>
        <dbReference type="EC" id="3.5.4.2"/>
    </reaction>
</comment>
<reference evidence="8" key="1">
    <citation type="journal article" date="2019" name="Int. J. Syst. Evol. Microbiol.">
        <title>The Global Catalogue of Microorganisms (GCM) 10K type strain sequencing project: providing services to taxonomists for standard genome sequencing and annotation.</title>
        <authorList>
            <consortium name="The Broad Institute Genomics Platform"/>
            <consortium name="The Broad Institute Genome Sequencing Center for Infectious Disease"/>
            <person name="Wu L."/>
            <person name="Ma J."/>
        </authorList>
    </citation>
    <scope>NUCLEOTIDE SEQUENCE [LARGE SCALE GENOMIC DNA]</scope>
    <source>
        <strain evidence="8">CGMCC 1.15790</strain>
    </source>
</reference>
<evidence type="ECO:0000259" key="6">
    <source>
        <dbReference type="Pfam" id="PF13382"/>
    </source>
</evidence>
<evidence type="ECO:0000256" key="4">
    <source>
        <dbReference type="ARBA" id="ARBA00047720"/>
    </source>
</evidence>
<dbReference type="EC" id="3.5.4.2" evidence="2"/>
<dbReference type="InterPro" id="IPR011059">
    <property type="entry name" value="Metal-dep_hydrolase_composite"/>
</dbReference>
<organism evidence="7 8">
    <name type="scientific">Aliibacillus thermotolerans</name>
    <dbReference type="NCBI Taxonomy" id="1834418"/>
    <lineage>
        <taxon>Bacteria</taxon>
        <taxon>Bacillati</taxon>
        <taxon>Bacillota</taxon>
        <taxon>Bacilli</taxon>
        <taxon>Bacillales</taxon>
        <taxon>Bacillaceae</taxon>
        <taxon>Aliibacillus</taxon>
    </lineage>
</organism>
<feature type="domain" description="Adenine deaminase C-terminal" evidence="6">
    <location>
        <begin position="411"/>
        <end position="571"/>
    </location>
</feature>
<feature type="domain" description="Amidohydrolase-related" evidence="5">
    <location>
        <begin position="78"/>
        <end position="362"/>
    </location>
</feature>
<dbReference type="SUPFAM" id="SSF51556">
    <property type="entry name" value="Metallo-dependent hydrolases"/>
    <property type="match status" value="1"/>
</dbReference>
<accession>A0ABW0U729</accession>
<name>A0ABW0U729_9BACI</name>
<dbReference type="SUPFAM" id="SSF51338">
    <property type="entry name" value="Composite domain of metallo-dependent hydrolases"/>
    <property type="match status" value="1"/>
</dbReference>
<dbReference type="Gene3D" id="3.20.20.140">
    <property type="entry name" value="Metal-dependent hydrolases"/>
    <property type="match status" value="1"/>
</dbReference>
<dbReference type="Proteomes" id="UP001596143">
    <property type="component" value="Unassembled WGS sequence"/>
</dbReference>
<dbReference type="PANTHER" id="PTHR11113:SF6">
    <property type="entry name" value="ADENINE DEAMINASE YERA-RELATED"/>
    <property type="match status" value="1"/>
</dbReference>
<evidence type="ECO:0000259" key="5">
    <source>
        <dbReference type="Pfam" id="PF01979"/>
    </source>
</evidence>
<sequence>MTTQLFRWNKQNLRRQLSVIRGEIAPSILLKNATYLSSARKTWRKGHVWIHGDRIVYVGEQEPKETEGTEIVDCEGKYIVPGYIEPHAHPFQLYNPHSFAEYASTRGTTTLINDNMLFFLHIEKKKALSLIEKLDELPTSMYWWARYDSQTELKEEDDIFSPSKMKDWLEHPLVLQGGELTAWPRVLTGNDTILHWMQHTKELNKPIEGHLPGASERTLTQLALLGVSADHEAMTADEVLRRLDTGMVASLRYSSIRPDLPRILDELKEAGVTDFSRMIFTTDGSMPSFYKEGIIDKMIAIAIEKGVPIIDAYEMGSYNVARYYGLDDQLGMIAPGRIAHINILEAKDNPVPERVLAKGQWVFKDGKSYYPARHFSWEEYGVRPFMIDWDLEEDDLHFSMPMGLELTNSVILKPYQIEVDVTNDILSESHNECFFVMLDRYGKWRINTVIKGFGTNIGGFASTFSNTGDIILIGTEKKDMWKAFQELKHHDGGMFLVENEELIASVPLKLYGSMSLKSMDELMEEHAKLENALKERGYPHEDPAYSLLFFSSTHLPYVRITERGIFDVFKKKVLFPAVMR</sequence>
<dbReference type="Pfam" id="PF01979">
    <property type="entry name" value="Amidohydro_1"/>
    <property type="match status" value="1"/>
</dbReference>